<dbReference type="PANTHER" id="PTHR35936">
    <property type="entry name" value="MEMBRANE-BOUND LYTIC MUREIN TRANSGLYCOSYLASE F"/>
    <property type="match status" value="1"/>
</dbReference>
<keyword evidence="3" id="KW-0732">Signal</keyword>
<dbReference type="PROSITE" id="PS51257">
    <property type="entry name" value="PROKAR_LIPOPROTEIN"/>
    <property type="match status" value="1"/>
</dbReference>
<dbReference type="SMART" id="SM00079">
    <property type="entry name" value="PBPe"/>
    <property type="match status" value="1"/>
</dbReference>
<evidence type="ECO:0000256" key="4">
    <source>
        <dbReference type="RuleBase" id="RU003744"/>
    </source>
</evidence>
<evidence type="ECO:0000259" key="6">
    <source>
        <dbReference type="SMART" id="SM00079"/>
    </source>
</evidence>
<dbReference type="GO" id="GO:0015276">
    <property type="term" value="F:ligand-gated monoatomic ion channel activity"/>
    <property type="evidence" value="ECO:0007669"/>
    <property type="project" value="InterPro"/>
</dbReference>
<dbReference type="InterPro" id="IPR001638">
    <property type="entry name" value="Solute-binding_3/MltF_N"/>
</dbReference>
<dbReference type="SMART" id="SM00062">
    <property type="entry name" value="PBPb"/>
    <property type="match status" value="1"/>
</dbReference>
<dbReference type="Proteomes" id="UP000535491">
    <property type="component" value="Unassembled WGS sequence"/>
</dbReference>
<dbReference type="Pfam" id="PF00497">
    <property type="entry name" value="SBP_bac_3"/>
    <property type="match status" value="1"/>
</dbReference>
<comment type="similarity">
    <text evidence="2 4">Belongs to the bacterial solute-binding protein 3 family.</text>
</comment>
<organism evidence="7 8">
    <name type="scientific">Paenactinomyces guangxiensis</name>
    <dbReference type="NCBI Taxonomy" id="1490290"/>
    <lineage>
        <taxon>Bacteria</taxon>
        <taxon>Bacillati</taxon>
        <taxon>Bacillota</taxon>
        <taxon>Bacilli</taxon>
        <taxon>Bacillales</taxon>
        <taxon>Thermoactinomycetaceae</taxon>
        <taxon>Paenactinomyces</taxon>
    </lineage>
</organism>
<evidence type="ECO:0000256" key="1">
    <source>
        <dbReference type="ARBA" id="ARBA00004196"/>
    </source>
</evidence>
<dbReference type="GO" id="GO:0030313">
    <property type="term" value="C:cell envelope"/>
    <property type="evidence" value="ECO:0007669"/>
    <property type="project" value="UniProtKB-SubCell"/>
</dbReference>
<accession>A0A7W2A956</accession>
<dbReference type="AlphaFoldDB" id="A0A7W2A956"/>
<name>A0A7W2A956_9BACL</name>
<feature type="domain" description="Ionotropic glutamate receptor C-terminal" evidence="6">
    <location>
        <begin position="45"/>
        <end position="267"/>
    </location>
</feature>
<dbReference type="PROSITE" id="PS01039">
    <property type="entry name" value="SBP_BACTERIAL_3"/>
    <property type="match status" value="1"/>
</dbReference>
<comment type="caution">
    <text evidence="7">The sequence shown here is derived from an EMBL/GenBank/DDBJ whole genome shotgun (WGS) entry which is preliminary data.</text>
</comment>
<gene>
    <name evidence="7" type="ORF">H1191_13725</name>
</gene>
<evidence type="ECO:0000259" key="5">
    <source>
        <dbReference type="SMART" id="SM00062"/>
    </source>
</evidence>
<dbReference type="Gene3D" id="3.40.190.10">
    <property type="entry name" value="Periplasmic binding protein-like II"/>
    <property type="match status" value="2"/>
</dbReference>
<evidence type="ECO:0000313" key="8">
    <source>
        <dbReference type="Proteomes" id="UP000535491"/>
    </source>
</evidence>
<evidence type="ECO:0000256" key="3">
    <source>
        <dbReference type="ARBA" id="ARBA00022729"/>
    </source>
</evidence>
<feature type="domain" description="Solute-binding protein family 3/N-terminal" evidence="5">
    <location>
        <begin position="45"/>
        <end position="267"/>
    </location>
</feature>
<keyword evidence="8" id="KW-1185">Reference proteome</keyword>
<protein>
    <submittedName>
        <fullName evidence="7">Basic amino acid ABC transporter substrate-binding protein</fullName>
    </submittedName>
</protein>
<dbReference type="PANTHER" id="PTHR35936:SF17">
    <property type="entry name" value="ARGININE-BINDING EXTRACELLULAR PROTEIN ARTP"/>
    <property type="match status" value="1"/>
</dbReference>
<evidence type="ECO:0000256" key="2">
    <source>
        <dbReference type="ARBA" id="ARBA00010333"/>
    </source>
</evidence>
<evidence type="ECO:0000313" key="7">
    <source>
        <dbReference type="EMBL" id="MBA4495365.1"/>
    </source>
</evidence>
<dbReference type="GO" id="GO:0016020">
    <property type="term" value="C:membrane"/>
    <property type="evidence" value="ECO:0007669"/>
    <property type="project" value="InterPro"/>
</dbReference>
<dbReference type="EMBL" id="JACEIQ010000014">
    <property type="protein sequence ID" value="MBA4495365.1"/>
    <property type="molecule type" value="Genomic_DNA"/>
</dbReference>
<reference evidence="7 8" key="1">
    <citation type="submission" date="2020-07" db="EMBL/GenBank/DDBJ databases">
        <authorList>
            <person name="Feng H."/>
        </authorList>
    </citation>
    <scope>NUCLEOTIDE SEQUENCE [LARGE SCALE GENOMIC DNA]</scope>
    <source>
        <strain evidence="8">s-10</strain>
    </source>
</reference>
<dbReference type="SUPFAM" id="SSF53850">
    <property type="entry name" value="Periplasmic binding protein-like II"/>
    <property type="match status" value="1"/>
</dbReference>
<comment type="subcellular location">
    <subcellularLocation>
        <location evidence="1">Cell envelope</location>
    </subcellularLocation>
</comment>
<proteinExistence type="inferred from homology"/>
<dbReference type="InterPro" id="IPR018313">
    <property type="entry name" value="SBP_3_CS"/>
</dbReference>
<sequence length="267" mass="29217">MKEEMILRRLTVLIISILMVFALLLAGCNTKSSDAGKGTSEKSNVVKVGTDAAYPPFEKQEGNGEITGFDVDILNAIAKAGGFTVQLQHTGWDPLFEGINSGNIDAGISAITITEDRKKKYDFSDPYFDAKQLILVPASSNIKSLQELKGKKIGVQSATTGETVVQEAFGKTYPNLKGYDDTPAAIEDLKLGRLDAVVADNGVVMEYVKKLGKDKFKIVEDPSFKPEQYGMIVKKGNAELLEKINAGLKKIREDGTYDNIYQKYFGK</sequence>
<dbReference type="CDD" id="cd13624">
    <property type="entry name" value="PBP2_Arg_Lys_His"/>
    <property type="match status" value="1"/>
</dbReference>
<dbReference type="InterPro" id="IPR001320">
    <property type="entry name" value="Iontro_rcpt_C"/>
</dbReference>